<feature type="compositionally biased region" description="Acidic residues" evidence="11">
    <location>
        <begin position="117"/>
        <end position="126"/>
    </location>
</feature>
<dbReference type="CDD" id="cd02440">
    <property type="entry name" value="AdoMet_MTases"/>
    <property type="match status" value="1"/>
</dbReference>
<feature type="compositionally biased region" description="Polar residues" evidence="11">
    <location>
        <begin position="218"/>
        <end position="227"/>
    </location>
</feature>
<evidence type="ECO:0000256" key="12">
    <source>
        <dbReference type="SAM" id="Phobius"/>
    </source>
</evidence>
<feature type="compositionally biased region" description="Acidic residues" evidence="11">
    <location>
        <begin position="265"/>
        <end position="280"/>
    </location>
</feature>
<dbReference type="AlphaFoldDB" id="A0A1U8AEH9"/>
<sequence length="934" mass="106388">MAFGKARSSKRSPSSYTSTVTMVIFIAICVIGLWMLTSSFIPRQTTSTANDLSSSTNSRTHYQHKDPPAFEDSQGDLPDVEPKQMVEMSNYDSKSREDKQSSVLLPENRSDPVVEGNAEDETELENIEASNDDGNPKSSNNEEHEKDQSSLEEENTVETQQRKEESADVEQQAKEESETEEIQEIYAQSEQQTTEVQSTERTQQDTQQETAEMESQENTDLSRQQISQEDHQEISDFQNAEIHEGISEPEIRQVMNEETVLQEQQESEQQDETTDNEESQQSERTEAEKQEGHQSEENDNSSNQETQQQEQDILTEEKEMDLNSGESFLGEAQSETQQQGIMTEEKAATDLNSGGESFPGGAHPEIPKESTESKQSWSTQAVQSENEKERRKEGPNGIDRNLYGYTWELCNVTAGPDYIPCLDNEKALKKLHSTRHYEHRERHCPDEAPTCLVPLPDGYKRSIEWPKSRDKIWYHNVPRTKLAEVKGHQNWVKVTGEFLTFPGGGTQFIHGALHYIDFIQQSVPKIGWGKRSRVILDVGCGVASFGGYLFEREVLTMSFAPKDEHEAQVQFALERGIPAMSAVMGSQRLPFPSRVFDLVHCARCRVPWHADDGALLLEINRVLRPGGYFVWSATPVYQNLKEDAEIWKAMSALTLSMCWNLVTVKKDKLNSIGAAIYRKPITNECYNHRKNNSPPMCKDEDDPNAAWYVPLQSCMQWVPVAGTERGSQWPEEWPQRLETPPYWLNRSQMGIYGKPAPDDFAADYEHWKRVVRKSYLSGLGISWSNVRNVMDMRAVYGGFAAALKDLKLWVMNVVTIDSPDTLPIIYERGLFGIYHDWCESFSTYPRSYDLLHADHLFSRLKKRCKVVPVMAEIDRIVKPGGKLIVRDKSSIVGEVENILKSLHWEVRLIFSKDQEGILSAQKSDWRPRTYSASS</sequence>
<evidence type="ECO:0000256" key="10">
    <source>
        <dbReference type="ARBA" id="ARBA00037847"/>
    </source>
</evidence>
<dbReference type="InParanoid" id="A0A1U8AEH9"/>
<dbReference type="eggNOG" id="ENOG502QQH0">
    <property type="taxonomic scope" value="Eukaryota"/>
</dbReference>
<feature type="compositionally biased region" description="Low complexity" evidence="11">
    <location>
        <begin position="300"/>
        <end position="312"/>
    </location>
</feature>
<feature type="region of interest" description="Disordered" evidence="11">
    <location>
        <begin position="46"/>
        <end position="398"/>
    </location>
</feature>
<proteinExistence type="inferred from homology"/>
<evidence type="ECO:0000256" key="8">
    <source>
        <dbReference type="ARBA" id="ARBA00023136"/>
    </source>
</evidence>
<name>A0A1U8AEH9_NELNU</name>
<dbReference type="SUPFAM" id="SSF53335">
    <property type="entry name" value="S-adenosyl-L-methionine-dependent methyltransferases"/>
    <property type="match status" value="2"/>
</dbReference>
<evidence type="ECO:0000256" key="3">
    <source>
        <dbReference type="ARBA" id="ARBA00022603"/>
    </source>
</evidence>
<feature type="compositionally biased region" description="Polar residues" evidence="11">
    <location>
        <begin position="373"/>
        <end position="384"/>
    </location>
</feature>
<keyword evidence="3 14" id="KW-0489">Methyltransferase</keyword>
<feature type="transmembrane region" description="Helical" evidence="12">
    <location>
        <begin position="20"/>
        <end position="41"/>
    </location>
</feature>
<dbReference type="PANTHER" id="PTHR10108:SF1077">
    <property type="entry name" value="METHYLTRANSFERASE PMT27-RELATED"/>
    <property type="match status" value="1"/>
</dbReference>
<dbReference type="Pfam" id="PF03141">
    <property type="entry name" value="Methyltransf_29"/>
    <property type="match status" value="1"/>
</dbReference>
<dbReference type="Proteomes" id="UP000189703">
    <property type="component" value="Unplaced"/>
</dbReference>
<accession>A0A1U8AEH9</accession>
<evidence type="ECO:0000256" key="7">
    <source>
        <dbReference type="ARBA" id="ARBA00022989"/>
    </source>
</evidence>
<keyword evidence="7 12" id="KW-1133">Transmembrane helix</keyword>
<feature type="compositionally biased region" description="Basic and acidic residues" evidence="11">
    <location>
        <begin position="160"/>
        <end position="176"/>
    </location>
</feature>
<dbReference type="InterPro" id="IPR029063">
    <property type="entry name" value="SAM-dependent_MTases_sf"/>
</dbReference>
<dbReference type="GeneID" id="104602083"/>
<evidence type="ECO:0000313" key="14">
    <source>
        <dbReference type="RefSeq" id="XP_010263954.1"/>
    </source>
</evidence>
<evidence type="ECO:0000256" key="4">
    <source>
        <dbReference type="ARBA" id="ARBA00022679"/>
    </source>
</evidence>
<keyword evidence="4" id="KW-0808">Transferase</keyword>
<feature type="compositionally biased region" description="Basic and acidic residues" evidence="11">
    <location>
        <begin position="241"/>
        <end position="251"/>
    </location>
</feature>
<protein>
    <submittedName>
        <fullName evidence="14">Probable methyltransferase PMT27</fullName>
    </submittedName>
</protein>
<evidence type="ECO:0000256" key="1">
    <source>
        <dbReference type="ARBA" id="ARBA00004606"/>
    </source>
</evidence>
<keyword evidence="9" id="KW-0325">Glycoprotein</keyword>
<evidence type="ECO:0000256" key="2">
    <source>
        <dbReference type="ARBA" id="ARBA00008361"/>
    </source>
</evidence>
<feature type="compositionally biased region" description="Basic and acidic residues" evidence="11">
    <location>
        <begin position="140"/>
        <end position="149"/>
    </location>
</feature>
<feature type="compositionally biased region" description="Polar residues" evidence="11">
    <location>
        <begin position="128"/>
        <end position="139"/>
    </location>
</feature>
<feature type="compositionally biased region" description="Low complexity" evidence="11">
    <location>
        <begin position="188"/>
        <end position="210"/>
    </location>
</feature>
<evidence type="ECO:0000256" key="5">
    <source>
        <dbReference type="ARBA" id="ARBA00022692"/>
    </source>
</evidence>
<keyword evidence="6" id="KW-0735">Signal-anchor</keyword>
<dbReference type="GO" id="GO:0016020">
    <property type="term" value="C:membrane"/>
    <property type="evidence" value="ECO:0007669"/>
    <property type="project" value="UniProtKB-SubCell"/>
</dbReference>
<dbReference type="STRING" id="4432.A0A1U8AEH9"/>
<comment type="subcellular location">
    <subcellularLocation>
        <location evidence="10">Endomembrane system</location>
        <topology evidence="10">Single-pass membrane protein</topology>
    </subcellularLocation>
    <subcellularLocation>
        <location evidence="1">Membrane</location>
        <topology evidence="1">Single-pass type II membrane protein</topology>
    </subcellularLocation>
</comment>
<dbReference type="Gene3D" id="3.40.50.150">
    <property type="entry name" value="Vaccinia Virus protein VP39"/>
    <property type="match status" value="1"/>
</dbReference>
<evidence type="ECO:0000313" key="13">
    <source>
        <dbReference type="Proteomes" id="UP000189703"/>
    </source>
</evidence>
<dbReference type="GO" id="GO:0012505">
    <property type="term" value="C:endomembrane system"/>
    <property type="evidence" value="ECO:0007669"/>
    <property type="project" value="UniProtKB-SubCell"/>
</dbReference>
<dbReference type="GO" id="GO:0008168">
    <property type="term" value="F:methyltransferase activity"/>
    <property type="evidence" value="ECO:0007669"/>
    <property type="project" value="UniProtKB-KW"/>
</dbReference>
<organism evidence="13 14">
    <name type="scientific">Nelumbo nucifera</name>
    <name type="common">Sacred lotus</name>
    <dbReference type="NCBI Taxonomy" id="4432"/>
    <lineage>
        <taxon>Eukaryota</taxon>
        <taxon>Viridiplantae</taxon>
        <taxon>Streptophyta</taxon>
        <taxon>Embryophyta</taxon>
        <taxon>Tracheophyta</taxon>
        <taxon>Spermatophyta</taxon>
        <taxon>Magnoliopsida</taxon>
        <taxon>Proteales</taxon>
        <taxon>Nelumbonaceae</taxon>
        <taxon>Nelumbo</taxon>
    </lineage>
</organism>
<keyword evidence="5 12" id="KW-0812">Transmembrane</keyword>
<evidence type="ECO:0000256" key="9">
    <source>
        <dbReference type="ARBA" id="ARBA00023180"/>
    </source>
</evidence>
<feature type="compositionally biased region" description="Basic and acidic residues" evidence="11">
    <location>
        <begin position="281"/>
        <end position="296"/>
    </location>
</feature>
<keyword evidence="8 12" id="KW-0472">Membrane</keyword>
<reference evidence="14" key="1">
    <citation type="submission" date="2025-08" db="UniProtKB">
        <authorList>
            <consortium name="RefSeq"/>
        </authorList>
    </citation>
    <scope>IDENTIFICATION</scope>
</reference>
<dbReference type="RefSeq" id="XP_010263954.1">
    <property type="nucleotide sequence ID" value="XM_010265652.2"/>
</dbReference>
<dbReference type="OMA" id="QNDGDAN"/>
<dbReference type="GO" id="GO:0005737">
    <property type="term" value="C:cytoplasm"/>
    <property type="evidence" value="ECO:0000318"/>
    <property type="project" value="GO_Central"/>
</dbReference>
<dbReference type="OrthoDB" id="2013972at2759"/>
<feature type="compositionally biased region" description="Polar residues" evidence="11">
    <location>
        <begin position="46"/>
        <end position="60"/>
    </location>
</feature>
<keyword evidence="13" id="KW-1185">Reference proteome</keyword>
<gene>
    <name evidence="14" type="primary">LOC104602083</name>
</gene>
<dbReference type="GO" id="GO:0032259">
    <property type="term" value="P:methylation"/>
    <property type="evidence" value="ECO:0007669"/>
    <property type="project" value="UniProtKB-KW"/>
</dbReference>
<dbReference type="KEGG" id="nnu:104602083"/>
<dbReference type="InterPro" id="IPR004159">
    <property type="entry name" value="Put_SAM_MeTrfase"/>
</dbReference>
<feature type="compositionally biased region" description="Basic and acidic residues" evidence="11">
    <location>
        <begin position="385"/>
        <end position="394"/>
    </location>
</feature>
<evidence type="ECO:0000256" key="6">
    <source>
        <dbReference type="ARBA" id="ARBA00022968"/>
    </source>
</evidence>
<dbReference type="FunFam" id="3.40.50.150:FF:000084">
    <property type="entry name" value="probable methyltransferase PMT23"/>
    <property type="match status" value="1"/>
</dbReference>
<evidence type="ECO:0000256" key="11">
    <source>
        <dbReference type="SAM" id="MobiDB-lite"/>
    </source>
</evidence>
<dbReference type="PANTHER" id="PTHR10108">
    <property type="entry name" value="SAM-DEPENDENT METHYLTRANSFERASE"/>
    <property type="match status" value="1"/>
</dbReference>
<comment type="similarity">
    <text evidence="2">Belongs to the methyltransferase superfamily.</text>
</comment>